<gene>
    <name evidence="1" type="ORF">S12H4_18895</name>
</gene>
<sequence length="191" mass="21844">MRVLLTVEAQAAMLSLIKRARGKKVEYGLQLLLDEDRIYPGKWKWGSVEKIRASFSGIGWFHTHPMERRMKLAPKFARGLWEEELVERPARLSSIDILHVFVSPEHRIVGVGGTEIFQVKLVPYELEESVEVRFATLVKPVPPVLRLELLGLIPIMAALGDIPVEGIEEYYELYTFDLTSTRSYPMEVHLG</sequence>
<comment type="caution">
    <text evidence="1">The sequence shown here is derived from an EMBL/GenBank/DDBJ whole genome shotgun (WGS) entry which is preliminary data.</text>
</comment>
<accession>X1RGR6</accession>
<name>X1RGR6_9ZZZZ</name>
<organism evidence="1">
    <name type="scientific">marine sediment metagenome</name>
    <dbReference type="NCBI Taxonomy" id="412755"/>
    <lineage>
        <taxon>unclassified sequences</taxon>
        <taxon>metagenomes</taxon>
        <taxon>ecological metagenomes</taxon>
    </lineage>
</organism>
<evidence type="ECO:0000313" key="1">
    <source>
        <dbReference type="EMBL" id="GAI79808.1"/>
    </source>
</evidence>
<dbReference type="AlphaFoldDB" id="X1RGR6"/>
<protein>
    <submittedName>
        <fullName evidence="1">Uncharacterized protein</fullName>
    </submittedName>
</protein>
<reference evidence="1" key="1">
    <citation type="journal article" date="2014" name="Front. Microbiol.">
        <title>High frequency of phylogenetically diverse reductive dehalogenase-homologous genes in deep subseafloor sedimentary metagenomes.</title>
        <authorList>
            <person name="Kawai M."/>
            <person name="Futagami T."/>
            <person name="Toyoda A."/>
            <person name="Takaki Y."/>
            <person name="Nishi S."/>
            <person name="Hori S."/>
            <person name="Arai W."/>
            <person name="Tsubouchi T."/>
            <person name="Morono Y."/>
            <person name="Uchiyama I."/>
            <person name="Ito T."/>
            <person name="Fujiyama A."/>
            <person name="Inagaki F."/>
            <person name="Takami H."/>
        </authorList>
    </citation>
    <scope>NUCLEOTIDE SEQUENCE</scope>
    <source>
        <strain evidence="1">Expedition CK06-06</strain>
    </source>
</reference>
<proteinExistence type="predicted"/>
<dbReference type="EMBL" id="BARW01009382">
    <property type="protein sequence ID" value="GAI79808.1"/>
    <property type="molecule type" value="Genomic_DNA"/>
</dbReference>